<feature type="region of interest" description="Disordered" evidence="2">
    <location>
        <begin position="1"/>
        <end position="34"/>
    </location>
</feature>
<dbReference type="AlphaFoldDB" id="A0A5N6K8D1"/>
<feature type="region of interest" description="Disordered" evidence="2">
    <location>
        <begin position="167"/>
        <end position="213"/>
    </location>
</feature>
<dbReference type="EMBL" id="VIGI01000006">
    <property type="protein sequence ID" value="KAB8298973.1"/>
    <property type="molecule type" value="Genomic_DNA"/>
</dbReference>
<gene>
    <name evidence="4" type="ORF">EYC80_001115</name>
</gene>
<feature type="compositionally biased region" description="Low complexity" evidence="2">
    <location>
        <begin position="190"/>
        <end position="202"/>
    </location>
</feature>
<evidence type="ECO:0000259" key="3">
    <source>
        <dbReference type="PROSITE" id="PS50048"/>
    </source>
</evidence>
<dbReference type="Pfam" id="PF00172">
    <property type="entry name" value="Zn_clus"/>
    <property type="match status" value="1"/>
</dbReference>
<comment type="caution">
    <text evidence="4">The sequence shown here is derived from an EMBL/GenBank/DDBJ whole genome shotgun (WGS) entry which is preliminary data.</text>
</comment>
<dbReference type="InterPro" id="IPR001138">
    <property type="entry name" value="Zn2Cys6_DnaBD"/>
</dbReference>
<dbReference type="Gene3D" id="4.10.240.10">
    <property type="entry name" value="Zn(2)-C6 fungal-type DNA-binding domain"/>
    <property type="match status" value="1"/>
</dbReference>
<proteinExistence type="predicted"/>
<feature type="compositionally biased region" description="Polar residues" evidence="2">
    <location>
        <begin position="71"/>
        <end position="85"/>
    </location>
</feature>
<dbReference type="GO" id="GO:0008270">
    <property type="term" value="F:zinc ion binding"/>
    <property type="evidence" value="ECO:0007669"/>
    <property type="project" value="InterPro"/>
</dbReference>
<feature type="compositionally biased region" description="Polar residues" evidence="2">
    <location>
        <begin position="95"/>
        <end position="104"/>
    </location>
</feature>
<evidence type="ECO:0000313" key="5">
    <source>
        <dbReference type="Proteomes" id="UP000326757"/>
    </source>
</evidence>
<dbReference type="InterPro" id="IPR050797">
    <property type="entry name" value="Carb_Metab_Trans_Reg"/>
</dbReference>
<dbReference type="OrthoDB" id="4150019at2759"/>
<dbReference type="GO" id="GO:0000981">
    <property type="term" value="F:DNA-binding transcription factor activity, RNA polymerase II-specific"/>
    <property type="evidence" value="ECO:0007669"/>
    <property type="project" value="InterPro"/>
</dbReference>
<organism evidence="4 5">
    <name type="scientific">Monilinia laxa</name>
    <name type="common">Brown rot fungus</name>
    <name type="synonym">Sclerotinia laxa</name>
    <dbReference type="NCBI Taxonomy" id="61186"/>
    <lineage>
        <taxon>Eukaryota</taxon>
        <taxon>Fungi</taxon>
        <taxon>Dikarya</taxon>
        <taxon>Ascomycota</taxon>
        <taxon>Pezizomycotina</taxon>
        <taxon>Leotiomycetes</taxon>
        <taxon>Helotiales</taxon>
        <taxon>Sclerotiniaceae</taxon>
        <taxon>Monilinia</taxon>
    </lineage>
</organism>
<feature type="region of interest" description="Disordered" evidence="2">
    <location>
        <begin position="297"/>
        <end position="327"/>
    </location>
</feature>
<name>A0A5N6K8D1_MONLA</name>
<feature type="compositionally biased region" description="Polar residues" evidence="2">
    <location>
        <begin position="1"/>
        <end position="16"/>
    </location>
</feature>
<keyword evidence="5" id="KW-1185">Reference proteome</keyword>
<feature type="compositionally biased region" description="Polar residues" evidence="2">
    <location>
        <begin position="239"/>
        <end position="248"/>
    </location>
</feature>
<reference evidence="4 5" key="1">
    <citation type="submission" date="2019-06" db="EMBL/GenBank/DDBJ databases">
        <title>Genome Sequence of the Brown Rot Fungal Pathogen Monilinia laxa.</title>
        <authorList>
            <person name="De Miccolis Angelini R.M."/>
            <person name="Landi L."/>
            <person name="Abate D."/>
            <person name="Pollastro S."/>
            <person name="Romanazzi G."/>
            <person name="Faretra F."/>
        </authorList>
    </citation>
    <scope>NUCLEOTIDE SEQUENCE [LARGE SCALE GENOMIC DNA]</scope>
    <source>
        <strain evidence="4 5">Mlax316</strain>
    </source>
</reference>
<dbReference type="CDD" id="cd00067">
    <property type="entry name" value="GAL4"/>
    <property type="match status" value="1"/>
</dbReference>
<protein>
    <recommendedName>
        <fullName evidence="3">Zn(2)-C6 fungal-type domain-containing protein</fullName>
    </recommendedName>
</protein>
<feature type="region of interest" description="Disordered" evidence="2">
    <location>
        <begin position="64"/>
        <end position="104"/>
    </location>
</feature>
<feature type="domain" description="Zn(2)-C6 fungal-type" evidence="3">
    <location>
        <begin position="131"/>
        <end position="165"/>
    </location>
</feature>
<keyword evidence="1" id="KW-0539">Nucleus</keyword>
<dbReference type="PROSITE" id="PS50048">
    <property type="entry name" value="ZN2_CY6_FUNGAL_2"/>
    <property type="match status" value="1"/>
</dbReference>
<dbReference type="InterPro" id="IPR036864">
    <property type="entry name" value="Zn2-C6_fun-type_DNA-bd_sf"/>
</dbReference>
<evidence type="ECO:0000256" key="1">
    <source>
        <dbReference type="ARBA" id="ARBA00023242"/>
    </source>
</evidence>
<accession>A0A5N6K8D1</accession>
<evidence type="ECO:0000313" key="4">
    <source>
        <dbReference type="EMBL" id="KAB8298973.1"/>
    </source>
</evidence>
<dbReference type="PANTHER" id="PTHR31668">
    <property type="entry name" value="GLUCOSE TRANSPORT TRANSCRIPTION REGULATOR RGT1-RELATED-RELATED"/>
    <property type="match status" value="1"/>
</dbReference>
<feature type="region of interest" description="Disordered" evidence="2">
    <location>
        <begin position="229"/>
        <end position="254"/>
    </location>
</feature>
<sequence length="507" mass="55149">MAVSVQTSFNSKSSPWSMADLPRHNFSRGNPNQIPPMAYPYHTMNPGLDQNMMPGYNHRMEPLSPLHGQGLSPSNRDLEASSFSKSLKDAKAKRSMSTPNIRTSGNTDAAALALVNDKRRNKLGYHRTSVACGHCRRRKIRCIPAPADPQNRCSNCIRLKKECNFYPVDQQPQPEPKRRGSKPQSGTGGASQSSSPSISSGQLPDMQPNLPYHLNMPVIQNLGGVQTKKETTEGFSPDNKVTSSQNFDYSGGPPAWMASEVSPGTKTPADMTGNYWPTSSQESPMTPGFSPYVAPNMHMGNAQNWQSRGHHGQSEASSREPEWPLPQRSVSYSNLEGMQTSSQHSAYVAPQPTDPYASVRTRAHNGAMYPHNTTTTHPHSAAEISSASTIGTAYTNSVTPMPTGSYTGWNQPYSNGYAKVSSGIDTYNSWNGGQGGQRIVEEEENAVGYSGYANPGGGKEHIMDHGQIFGLLAHENWLLSRHTLTNAATGVTFEQGKIDKGFLSAQM</sequence>
<dbReference type="SMART" id="SM00066">
    <property type="entry name" value="GAL4"/>
    <property type="match status" value="1"/>
</dbReference>
<dbReference type="SUPFAM" id="SSF57701">
    <property type="entry name" value="Zn2/Cys6 DNA-binding domain"/>
    <property type="match status" value="1"/>
</dbReference>
<dbReference type="Proteomes" id="UP000326757">
    <property type="component" value="Unassembled WGS sequence"/>
</dbReference>
<evidence type="ECO:0000256" key="2">
    <source>
        <dbReference type="SAM" id="MobiDB-lite"/>
    </source>
</evidence>
<dbReference type="PROSITE" id="PS00463">
    <property type="entry name" value="ZN2_CY6_FUNGAL_1"/>
    <property type="match status" value="1"/>
</dbReference>